<evidence type="ECO:0000313" key="5">
    <source>
        <dbReference type="EMBL" id="QDP42888.1"/>
    </source>
</evidence>
<dbReference type="GO" id="GO:0000287">
    <property type="term" value="F:magnesium ion binding"/>
    <property type="evidence" value="ECO:0007669"/>
    <property type="project" value="InterPro"/>
</dbReference>
<evidence type="ECO:0000256" key="1">
    <source>
        <dbReference type="ARBA" id="ARBA00006581"/>
    </source>
</evidence>
<dbReference type="InterPro" id="IPR036157">
    <property type="entry name" value="dUTPase-like_sf"/>
</dbReference>
<sequence length="210" mass="23086">MNNIDVLYLEDKDLIVPTQGYEGDVAYDIYASEGRLVPHSTFNSVVIPTNLRVAFDWEKAGMFASLRSGAACNTPLILSNGPGIIEGTYRGEIGIICRNTFADNSLVDFVFDVKGNKVPLNKVPNVVKKEARKFFEEESVQLGYNSVDEGNASQVFKKVVPRGTIYVERGTRIAQIFFLNKMFATFKGTDILPDSVRGENGRGSSGTATK</sequence>
<evidence type="ECO:0000313" key="6">
    <source>
        <dbReference type="Proteomes" id="UP000317800"/>
    </source>
</evidence>
<dbReference type="SUPFAM" id="SSF51283">
    <property type="entry name" value="dUTPase-like"/>
    <property type="match status" value="1"/>
</dbReference>
<evidence type="ECO:0000256" key="2">
    <source>
        <dbReference type="ARBA" id="ARBA00012379"/>
    </source>
</evidence>
<organism evidence="5 6">
    <name type="scientific">Bacillus phage vB_BmeM-Goe8</name>
    <dbReference type="NCBI Taxonomy" id="2593638"/>
    <lineage>
        <taxon>Viruses</taxon>
        <taxon>Duplodnaviria</taxon>
        <taxon>Heunggongvirae</taxon>
        <taxon>Uroviricota</taxon>
        <taxon>Caudoviricetes</taxon>
        <taxon>Herelleviridae</taxon>
        <taxon>Bastillevirinae</taxon>
        <taxon>Goettingenvirus</taxon>
        <taxon>Goettingenvirus goe8</taxon>
    </lineage>
</organism>
<feature type="domain" description="dUTPase-like" evidence="4">
    <location>
        <begin position="15"/>
        <end position="99"/>
    </location>
</feature>
<name>A0A516KMR3_9CAUD</name>
<dbReference type="PANTHER" id="PTHR11241">
    <property type="entry name" value="DEOXYURIDINE 5'-TRIPHOSPHATE NUCLEOTIDOHYDROLASE"/>
    <property type="match status" value="1"/>
</dbReference>
<dbReference type="PANTHER" id="PTHR11241:SF0">
    <property type="entry name" value="DEOXYURIDINE 5'-TRIPHOSPHATE NUCLEOTIDOHYDROLASE"/>
    <property type="match status" value="1"/>
</dbReference>
<keyword evidence="6" id="KW-1185">Reference proteome</keyword>
<dbReference type="GO" id="GO:0004170">
    <property type="term" value="F:dUTP diphosphatase activity"/>
    <property type="evidence" value="ECO:0007669"/>
    <property type="project" value="UniProtKB-EC"/>
</dbReference>
<evidence type="ECO:0000256" key="3">
    <source>
        <dbReference type="ARBA" id="ARBA00023080"/>
    </source>
</evidence>
<reference evidence="5 6" key="1">
    <citation type="submission" date="2019-06" db="EMBL/GenBank/DDBJ databases">
        <authorList>
            <person name="Hertel R."/>
        </authorList>
    </citation>
    <scope>NUCLEOTIDE SEQUENCE [LARGE SCALE GENOMIC DNA]</scope>
</reference>
<dbReference type="GO" id="GO:0006226">
    <property type="term" value="P:dUMP biosynthetic process"/>
    <property type="evidence" value="ECO:0007669"/>
    <property type="project" value="InterPro"/>
</dbReference>
<accession>A0A516KMR3</accession>
<comment type="similarity">
    <text evidence="1">Belongs to the dUTPase family.</text>
</comment>
<dbReference type="GO" id="GO:0046081">
    <property type="term" value="P:dUTP catabolic process"/>
    <property type="evidence" value="ECO:0007669"/>
    <property type="project" value="InterPro"/>
</dbReference>
<dbReference type="InterPro" id="IPR008181">
    <property type="entry name" value="dUTPase"/>
</dbReference>
<dbReference type="Pfam" id="PF00692">
    <property type="entry name" value="dUTPase"/>
    <property type="match status" value="1"/>
</dbReference>
<protein>
    <recommendedName>
        <fullName evidence="2">dUTP diphosphatase</fullName>
        <ecNumber evidence="2">3.6.1.23</ecNumber>
    </recommendedName>
</protein>
<keyword evidence="3" id="KW-0546">Nucleotide metabolism</keyword>
<dbReference type="InterPro" id="IPR029054">
    <property type="entry name" value="dUTPase-like"/>
</dbReference>
<dbReference type="Proteomes" id="UP000317800">
    <property type="component" value="Segment"/>
</dbReference>
<dbReference type="EMBL" id="MN043729">
    <property type="protein sequence ID" value="QDP42888.1"/>
    <property type="molecule type" value="Genomic_DNA"/>
</dbReference>
<proteinExistence type="inferred from homology"/>
<gene>
    <name evidence="5" type="ORF">Goe8_c01150</name>
</gene>
<dbReference type="EC" id="3.6.1.23" evidence="2"/>
<evidence type="ECO:0000259" key="4">
    <source>
        <dbReference type="Pfam" id="PF00692"/>
    </source>
</evidence>
<dbReference type="Gene3D" id="2.70.40.10">
    <property type="match status" value="1"/>
</dbReference>